<keyword evidence="2" id="KW-1185">Reference proteome</keyword>
<comment type="caution">
    <text evidence="1">The sequence shown here is derived from an EMBL/GenBank/DDBJ whole genome shotgun (WGS) entry which is preliminary data.</text>
</comment>
<evidence type="ECO:0000313" key="2">
    <source>
        <dbReference type="Proteomes" id="UP001551695"/>
    </source>
</evidence>
<dbReference type="RefSeq" id="WP_355088589.1">
    <property type="nucleotide sequence ID" value="NZ_JBEXKW010000046.1"/>
</dbReference>
<sequence>MSTRGDVGDREAERTVRSVDRVLRYHRIEASARVRLTVAPGAEVPVLAQVNTRFAGHPIRVQVDGPPGFIAPFVAERLDRQIARMSTGETPRLWPDPARPTLASVTGPRPITRRKFCELRRGGLTAAVGVLDAMDYDAHLYIDGETGEDATVYRAGPIGVHLARQFRVDPPRTPNALPLTMNPDPAPVLTDSEAAERLCRDGLPFVFFTDPGDARGRLLYRRYDGDLTLVAPAPAGRGAGSDGAAGE</sequence>
<accession>A0ABV3FS65</accession>
<dbReference type="PANTHER" id="PTHR33231:SF1">
    <property type="entry name" value="30S RIBOSOMAL PROTEIN"/>
    <property type="match status" value="1"/>
</dbReference>
<dbReference type="PANTHER" id="PTHR33231">
    <property type="entry name" value="30S RIBOSOMAL PROTEIN"/>
    <property type="match status" value="1"/>
</dbReference>
<reference evidence="1 2" key="1">
    <citation type="submission" date="2024-06" db="EMBL/GenBank/DDBJ databases">
        <title>The Natural Products Discovery Center: Release of the First 8490 Sequenced Strains for Exploring Actinobacteria Biosynthetic Diversity.</title>
        <authorList>
            <person name="Kalkreuter E."/>
            <person name="Kautsar S.A."/>
            <person name="Yang D."/>
            <person name="Bader C.D."/>
            <person name="Teijaro C.N."/>
            <person name="Fluegel L."/>
            <person name="Davis C.M."/>
            <person name="Simpson J.R."/>
            <person name="Lauterbach L."/>
            <person name="Steele A.D."/>
            <person name="Gui C."/>
            <person name="Meng S."/>
            <person name="Li G."/>
            <person name="Viehrig K."/>
            <person name="Ye F."/>
            <person name="Su P."/>
            <person name="Kiefer A.F."/>
            <person name="Nichols A."/>
            <person name="Cepeda A.J."/>
            <person name="Yan W."/>
            <person name="Fan B."/>
            <person name="Jiang Y."/>
            <person name="Adhikari A."/>
            <person name="Zheng C.-J."/>
            <person name="Schuster L."/>
            <person name="Cowan T.M."/>
            <person name="Smanski M.J."/>
            <person name="Chevrette M.G."/>
            <person name="De Carvalho L.P.S."/>
            <person name="Shen B."/>
        </authorList>
    </citation>
    <scope>NUCLEOTIDE SEQUENCE [LARGE SCALE GENOMIC DNA]</scope>
    <source>
        <strain evidence="1 2">NPDC050403</strain>
    </source>
</reference>
<organism evidence="1 2">
    <name type="scientific">Nocardia aurea</name>
    <dbReference type="NCBI Taxonomy" id="2144174"/>
    <lineage>
        <taxon>Bacteria</taxon>
        <taxon>Bacillati</taxon>
        <taxon>Actinomycetota</taxon>
        <taxon>Actinomycetes</taxon>
        <taxon>Mycobacteriales</taxon>
        <taxon>Nocardiaceae</taxon>
        <taxon>Nocardia</taxon>
    </lineage>
</organism>
<dbReference type="EMBL" id="JBFAKC010000004">
    <property type="protein sequence ID" value="MEV0708016.1"/>
    <property type="molecule type" value="Genomic_DNA"/>
</dbReference>
<dbReference type="Proteomes" id="UP001551695">
    <property type="component" value="Unassembled WGS sequence"/>
</dbReference>
<dbReference type="InterPro" id="IPR050574">
    <property type="entry name" value="HPF/YfiA_ribosome-assoc"/>
</dbReference>
<evidence type="ECO:0008006" key="3">
    <source>
        <dbReference type="Google" id="ProtNLM"/>
    </source>
</evidence>
<dbReference type="InterPro" id="IPR038416">
    <property type="entry name" value="Ribosom_S30AE_C_sf"/>
</dbReference>
<gene>
    <name evidence="1" type="ORF">AB0I48_10660</name>
</gene>
<name>A0ABV3FS65_9NOCA</name>
<evidence type="ECO:0000313" key="1">
    <source>
        <dbReference type="EMBL" id="MEV0708016.1"/>
    </source>
</evidence>
<dbReference type="Gene3D" id="3.30.505.50">
    <property type="entry name" value="Sigma 54 modulation/S30EA ribosomal protein, C-terminal domain"/>
    <property type="match status" value="1"/>
</dbReference>
<proteinExistence type="predicted"/>
<protein>
    <recommendedName>
        <fullName evidence="3">Sigma 54 modulation/S30EA ribosomal protein C-terminal domain-containing protein</fullName>
    </recommendedName>
</protein>